<dbReference type="AlphaFoldDB" id="A0AA38NQY3"/>
<organism evidence="2 3">
    <name type="scientific">Lentinula aff. detonsa</name>
    <dbReference type="NCBI Taxonomy" id="2804958"/>
    <lineage>
        <taxon>Eukaryota</taxon>
        <taxon>Fungi</taxon>
        <taxon>Dikarya</taxon>
        <taxon>Basidiomycota</taxon>
        <taxon>Agaricomycotina</taxon>
        <taxon>Agaricomycetes</taxon>
        <taxon>Agaricomycetidae</taxon>
        <taxon>Agaricales</taxon>
        <taxon>Marasmiineae</taxon>
        <taxon>Omphalotaceae</taxon>
        <taxon>Lentinula</taxon>
    </lineage>
</organism>
<dbReference type="Proteomes" id="UP001163798">
    <property type="component" value="Unassembled WGS sequence"/>
</dbReference>
<feature type="region of interest" description="Disordered" evidence="1">
    <location>
        <begin position="406"/>
        <end position="438"/>
    </location>
</feature>
<gene>
    <name evidence="2" type="ORF">GGU10DRAFT_49734</name>
</gene>
<sequence length="438" mass="48430">MQRQSPQNSLSSLSSSSVTSSSSNSPPSTNQPSAADSQKLNSSSSSTSRPSASQPSATSPQNSNSSSSSSSSPSAAAGNPPTATPTPNRKRKCPPKPGSQSYSQQIKDSAFATTKFESDWRKLIRSVFLSKTGMPNVNSFQTYSPVEDPIANAYEKCRGPGPEGMTQNLYFFGEGWKNSRWNRDVLARRVSEVVAQQENYRIPGPCLANDVILACLQDCLKQAQASWKRDKPRIHFSGERYETPEEAQARARTQEGVRSSSVRVYARKATKYKTRLDALDELLKDSTLTTFTRRKWEFARDIVHNLGKDGQSSEDTDRDDDELPLVTTVPYYRRRIVGELLQEVDREAARLQWKAATLKGKHAVVRAGKIHRRSTIQSHRSVARKLPEALYHRNLNANVRGGHVSSRVKFGNGTGSRVNAPASKGHRPPDISIHLLSK</sequence>
<dbReference type="EMBL" id="MU793260">
    <property type="protein sequence ID" value="KAJ3789504.1"/>
    <property type="molecule type" value="Genomic_DNA"/>
</dbReference>
<name>A0AA38NQY3_9AGAR</name>
<evidence type="ECO:0000313" key="3">
    <source>
        <dbReference type="Proteomes" id="UP001163798"/>
    </source>
</evidence>
<proteinExistence type="predicted"/>
<feature type="compositionally biased region" description="Low complexity" evidence="1">
    <location>
        <begin position="1"/>
        <end position="87"/>
    </location>
</feature>
<evidence type="ECO:0000256" key="1">
    <source>
        <dbReference type="SAM" id="MobiDB-lite"/>
    </source>
</evidence>
<reference evidence="2" key="1">
    <citation type="submission" date="2022-08" db="EMBL/GenBank/DDBJ databases">
        <authorList>
            <consortium name="DOE Joint Genome Institute"/>
            <person name="Min B."/>
            <person name="Riley R."/>
            <person name="Sierra-Patev S."/>
            <person name="Naranjo-Ortiz M."/>
            <person name="Looney B."/>
            <person name="Konkel Z."/>
            <person name="Slot J.C."/>
            <person name="Sakamoto Y."/>
            <person name="Steenwyk J.L."/>
            <person name="Rokas A."/>
            <person name="Carro J."/>
            <person name="Camarero S."/>
            <person name="Ferreira P."/>
            <person name="Molpeceres G."/>
            <person name="Ruiz-Duenas F.J."/>
            <person name="Serrano A."/>
            <person name="Henrissat B."/>
            <person name="Drula E."/>
            <person name="Hughes K.W."/>
            <person name="Mata J.L."/>
            <person name="Ishikawa N.K."/>
            <person name="Vargas-Isla R."/>
            <person name="Ushijima S."/>
            <person name="Smith C.A."/>
            <person name="Ahrendt S."/>
            <person name="Andreopoulos W."/>
            <person name="He G."/>
            <person name="Labutti K."/>
            <person name="Lipzen A."/>
            <person name="Ng V."/>
            <person name="Sandor L."/>
            <person name="Barry K."/>
            <person name="Martinez A.T."/>
            <person name="Xiao Y."/>
            <person name="Gibbons J.G."/>
            <person name="Terashima K."/>
            <person name="Hibbett D.S."/>
            <person name="Grigoriev I.V."/>
        </authorList>
    </citation>
    <scope>NUCLEOTIDE SEQUENCE</scope>
    <source>
        <strain evidence="2">TFB10291</strain>
    </source>
</reference>
<accession>A0AA38NQY3</accession>
<evidence type="ECO:0000313" key="2">
    <source>
        <dbReference type="EMBL" id="KAJ3789504.1"/>
    </source>
</evidence>
<keyword evidence="3" id="KW-1185">Reference proteome</keyword>
<comment type="caution">
    <text evidence="2">The sequence shown here is derived from an EMBL/GenBank/DDBJ whole genome shotgun (WGS) entry which is preliminary data.</text>
</comment>
<protein>
    <submittedName>
        <fullName evidence="2">Uncharacterized protein</fullName>
    </submittedName>
</protein>
<feature type="region of interest" description="Disordered" evidence="1">
    <location>
        <begin position="1"/>
        <end position="106"/>
    </location>
</feature>